<protein>
    <submittedName>
        <fullName evidence="4">ABC transporter ATP-binding protein</fullName>
    </submittedName>
</protein>
<dbReference type="InterPro" id="IPR027417">
    <property type="entry name" value="P-loop_NTPase"/>
</dbReference>
<evidence type="ECO:0000256" key="2">
    <source>
        <dbReference type="ARBA" id="ARBA00022840"/>
    </source>
</evidence>
<dbReference type="GO" id="GO:0016887">
    <property type="term" value="F:ATP hydrolysis activity"/>
    <property type="evidence" value="ECO:0007669"/>
    <property type="project" value="InterPro"/>
</dbReference>
<proteinExistence type="predicted"/>
<keyword evidence="1" id="KW-0547">Nucleotide-binding</keyword>
<dbReference type="SMART" id="SM00382">
    <property type="entry name" value="AAA"/>
    <property type="match status" value="1"/>
</dbReference>
<dbReference type="InterPro" id="IPR003439">
    <property type="entry name" value="ABC_transporter-like_ATP-bd"/>
</dbReference>
<reference evidence="4" key="2">
    <citation type="submission" date="2021-04" db="EMBL/GenBank/DDBJ databases">
        <authorList>
            <person name="Gilroy R."/>
        </authorList>
    </citation>
    <scope>NUCLEOTIDE SEQUENCE</scope>
    <source>
        <strain evidence="4">CHK169-2315</strain>
    </source>
</reference>
<dbReference type="InterPro" id="IPR003593">
    <property type="entry name" value="AAA+_ATPase"/>
</dbReference>
<dbReference type="EMBL" id="DXHX01000141">
    <property type="protein sequence ID" value="HIV75419.1"/>
    <property type="molecule type" value="Genomic_DNA"/>
</dbReference>
<keyword evidence="2 4" id="KW-0067">ATP-binding</keyword>
<dbReference type="PROSITE" id="PS50893">
    <property type="entry name" value="ABC_TRANSPORTER_2"/>
    <property type="match status" value="1"/>
</dbReference>
<evidence type="ECO:0000259" key="3">
    <source>
        <dbReference type="PROSITE" id="PS50893"/>
    </source>
</evidence>
<sequence length="299" mass="33971">MITLKNIYKSYNGKVVLDDINVTIRKGSCFGLVGPNGAGKSTLVKIITSIIRSDKGFLYINGAEKGKKDLYNIGYVPQHICLEEKLTAIQNLRYFGKLYGLHGKELHAQVEKVLEQIGLTVYGKEKVNTFSGGMKRRLNIGCAFMHKPTIIIMDEPTVGIDAQSRNYIFEMIERLKQQGTTIIYVSHYMEEVEQLCDEVALMDHGKVIETGTISMFLNKYSQPSVFVKRKPNHVIDLPTVTNVHLKKDGYVYKTASPLQVMQEIIEDSMKNECKVEQLEIMRPKLEDVFFHLTGSQLRE</sequence>
<reference evidence="4" key="1">
    <citation type="journal article" date="2021" name="PeerJ">
        <title>Extensive microbial diversity within the chicken gut microbiome revealed by metagenomics and culture.</title>
        <authorList>
            <person name="Gilroy R."/>
            <person name="Ravi A."/>
            <person name="Getino M."/>
            <person name="Pursley I."/>
            <person name="Horton D.L."/>
            <person name="Alikhan N.F."/>
            <person name="Baker D."/>
            <person name="Gharbi K."/>
            <person name="Hall N."/>
            <person name="Watson M."/>
            <person name="Adriaenssens E.M."/>
            <person name="Foster-Nyarko E."/>
            <person name="Jarju S."/>
            <person name="Secka A."/>
            <person name="Antonio M."/>
            <person name="Oren A."/>
            <person name="Chaudhuri R.R."/>
            <person name="La Ragione R."/>
            <person name="Hildebrand F."/>
            <person name="Pallen M.J."/>
        </authorList>
    </citation>
    <scope>NUCLEOTIDE SEQUENCE</scope>
    <source>
        <strain evidence="4">CHK169-2315</strain>
    </source>
</reference>
<evidence type="ECO:0000313" key="4">
    <source>
        <dbReference type="EMBL" id="HIV75419.1"/>
    </source>
</evidence>
<dbReference type="GO" id="GO:0005524">
    <property type="term" value="F:ATP binding"/>
    <property type="evidence" value="ECO:0007669"/>
    <property type="project" value="UniProtKB-KW"/>
</dbReference>
<dbReference type="PROSITE" id="PS00211">
    <property type="entry name" value="ABC_TRANSPORTER_1"/>
    <property type="match status" value="1"/>
</dbReference>
<dbReference type="PANTHER" id="PTHR43582:SF2">
    <property type="entry name" value="LINEARMYCIN RESISTANCE ATP-BINDING PROTEIN LNRL"/>
    <property type="match status" value="1"/>
</dbReference>
<evidence type="ECO:0000313" key="5">
    <source>
        <dbReference type="Proteomes" id="UP000823937"/>
    </source>
</evidence>
<evidence type="ECO:0000256" key="1">
    <source>
        <dbReference type="ARBA" id="ARBA00022741"/>
    </source>
</evidence>
<dbReference type="Proteomes" id="UP000823937">
    <property type="component" value="Unassembled WGS sequence"/>
</dbReference>
<dbReference type="PANTHER" id="PTHR43582">
    <property type="entry name" value="LINEARMYCIN RESISTANCE ATP-BINDING PROTEIN LNRL"/>
    <property type="match status" value="1"/>
</dbReference>
<dbReference type="Pfam" id="PF00005">
    <property type="entry name" value="ABC_tran"/>
    <property type="match status" value="1"/>
</dbReference>
<name>A0A9D1PNB7_9BACI</name>
<dbReference type="InterPro" id="IPR017871">
    <property type="entry name" value="ABC_transporter-like_CS"/>
</dbReference>
<dbReference type="AlphaFoldDB" id="A0A9D1PNB7"/>
<gene>
    <name evidence="4" type="ORF">H9895_10095</name>
</gene>
<comment type="caution">
    <text evidence="4">The sequence shown here is derived from an EMBL/GenBank/DDBJ whole genome shotgun (WGS) entry which is preliminary data.</text>
</comment>
<feature type="domain" description="ABC transporter" evidence="3">
    <location>
        <begin position="2"/>
        <end position="229"/>
    </location>
</feature>
<organism evidence="4 5">
    <name type="scientific">Candidatus Pseudogracilibacillus intestinigallinarum</name>
    <dbReference type="NCBI Taxonomy" id="2838742"/>
    <lineage>
        <taxon>Bacteria</taxon>
        <taxon>Bacillati</taxon>
        <taxon>Bacillota</taxon>
        <taxon>Bacilli</taxon>
        <taxon>Bacillales</taxon>
        <taxon>Bacillaceae</taxon>
        <taxon>Pseudogracilibacillus</taxon>
    </lineage>
</organism>
<dbReference type="SUPFAM" id="SSF52540">
    <property type="entry name" value="P-loop containing nucleoside triphosphate hydrolases"/>
    <property type="match status" value="1"/>
</dbReference>
<dbReference type="Gene3D" id="3.40.50.300">
    <property type="entry name" value="P-loop containing nucleotide triphosphate hydrolases"/>
    <property type="match status" value="1"/>
</dbReference>
<accession>A0A9D1PNB7</accession>